<name>A0A4Y8M6Z0_9BACL</name>
<dbReference type="AlphaFoldDB" id="A0A4Y8M6Z0"/>
<evidence type="ECO:0000256" key="1">
    <source>
        <dbReference type="ARBA" id="ARBA00022729"/>
    </source>
</evidence>
<dbReference type="PANTHER" id="PTHR43649:SF33">
    <property type="entry name" value="POLYGALACTURONAN_RHAMNOGALACTURONAN-BINDING PROTEIN YTCQ"/>
    <property type="match status" value="1"/>
</dbReference>
<dbReference type="EMBL" id="SOMN01000002">
    <property type="protein sequence ID" value="TFE30868.1"/>
    <property type="molecule type" value="Genomic_DNA"/>
</dbReference>
<keyword evidence="1" id="KW-0732">Signal</keyword>
<dbReference type="Proteomes" id="UP000297900">
    <property type="component" value="Unassembled WGS sequence"/>
</dbReference>
<dbReference type="Gene3D" id="3.40.190.10">
    <property type="entry name" value="Periplasmic binding protein-like II"/>
    <property type="match status" value="2"/>
</dbReference>
<keyword evidence="3" id="KW-1185">Reference proteome</keyword>
<protein>
    <submittedName>
        <fullName evidence="2">Extracellular solute-binding protein</fullName>
    </submittedName>
</protein>
<comment type="caution">
    <text evidence="2">The sequence shown here is derived from an EMBL/GenBank/DDBJ whole genome shotgun (WGS) entry which is preliminary data.</text>
</comment>
<organism evidence="2 3">
    <name type="scientific">Cohnella luojiensis</name>
    <dbReference type="NCBI Taxonomy" id="652876"/>
    <lineage>
        <taxon>Bacteria</taxon>
        <taxon>Bacillati</taxon>
        <taxon>Bacillota</taxon>
        <taxon>Bacilli</taxon>
        <taxon>Bacillales</taxon>
        <taxon>Paenibacillaceae</taxon>
        <taxon>Cohnella</taxon>
    </lineage>
</organism>
<dbReference type="RefSeq" id="WP_135150747.1">
    <property type="nucleotide sequence ID" value="NZ_SOMN01000002.1"/>
</dbReference>
<gene>
    <name evidence="2" type="ORF">E2980_03570</name>
</gene>
<dbReference type="OrthoDB" id="9787283at2"/>
<dbReference type="InterPro" id="IPR050490">
    <property type="entry name" value="Bact_solute-bd_prot1"/>
</dbReference>
<reference evidence="2 3" key="1">
    <citation type="submission" date="2019-03" db="EMBL/GenBank/DDBJ databases">
        <title>Cohnella endophytica sp. nov., a novel endophytic bacterium isolated from bark of Sonneratia apetala.</title>
        <authorList>
            <person name="Tuo L."/>
        </authorList>
    </citation>
    <scope>NUCLEOTIDE SEQUENCE [LARGE SCALE GENOMIC DNA]</scope>
    <source>
        <strain evidence="2 3">CCTCC AB 208254</strain>
    </source>
</reference>
<evidence type="ECO:0000313" key="2">
    <source>
        <dbReference type="EMBL" id="TFE30868.1"/>
    </source>
</evidence>
<proteinExistence type="predicted"/>
<sequence>MKKTAVFVLIVAVLCGIVGFQWIKSNSKNLITTNVEINESHWINGKYDPPITITRVVKHNSASTKFIKGENWDHNVFTSWLQETLGIKLKTLWVVTDENDAFAKKLKLSISADEELPDIIAYRGSYETLNQLLDSGRFMPIDDLFEQFASPIWKDAAEKYPSMWYSVTRDGKKYGLPLLDYSMNTESVLWMREDWMESFGLKAPKTIADLEKIMDVFTNQDPDGNGKNDTYGIAVTLRMQLNTWMSDLSWLFGAYGAINSQWNKEGDKLVYGSIQPGAKLALSKLNEWIKKGYIAREASMWDETKASELFTSGKAGIIAGPHWMPDWPLPLLKQTVAGAKYKAYPVPAGPDGKRGVRAGGSAPVNGTILINKDSKHPEAYFYYYNYLLEHYANPAAGSEFEYGFAEGYDYNIVDGQLVKDTPEFVSPMDYSLTYEGARIPDLMIETLAKLAKEEPVTPFEKQVKAKRTVEEIEAASIVLDYDKQGIHFANLYDGEATETTKLKGELLFQMEREAFSKMIYGQLPVNVFGDFVKQWKASGGDQLTREVNAWYESVK</sequence>
<accession>A0A4Y8M6Z0</accession>
<evidence type="ECO:0000313" key="3">
    <source>
        <dbReference type="Proteomes" id="UP000297900"/>
    </source>
</evidence>
<dbReference type="SUPFAM" id="SSF53850">
    <property type="entry name" value="Periplasmic binding protein-like II"/>
    <property type="match status" value="1"/>
</dbReference>
<dbReference type="PANTHER" id="PTHR43649">
    <property type="entry name" value="ARABINOSE-BINDING PROTEIN-RELATED"/>
    <property type="match status" value="1"/>
</dbReference>